<dbReference type="SUPFAM" id="SSF57850">
    <property type="entry name" value="RING/U-box"/>
    <property type="match status" value="2"/>
</dbReference>
<dbReference type="Gene3D" id="3.30.40.10">
    <property type="entry name" value="Zinc/RING finger domain, C3HC4 (zinc finger)"/>
    <property type="match status" value="2"/>
</dbReference>
<keyword evidence="5" id="KW-0862">Zinc</keyword>
<dbReference type="PROSITE" id="PS00518">
    <property type="entry name" value="ZF_RING_1"/>
    <property type="match status" value="2"/>
</dbReference>
<keyword evidence="14" id="KW-1185">Reference proteome</keyword>
<comment type="caution">
    <text evidence="13">The sequence shown here is derived from an EMBL/GenBank/DDBJ whole genome shotgun (WGS) entry which is preliminary data.</text>
</comment>
<dbReference type="InterPro" id="IPR017907">
    <property type="entry name" value="Znf_RING_CS"/>
</dbReference>
<dbReference type="SMART" id="SM00184">
    <property type="entry name" value="RING"/>
    <property type="match status" value="2"/>
</dbReference>
<dbReference type="InterPro" id="IPR011990">
    <property type="entry name" value="TPR-like_helical_dom_sf"/>
</dbReference>
<dbReference type="PROSITE" id="PS51787">
    <property type="entry name" value="LON_N"/>
    <property type="match status" value="1"/>
</dbReference>
<dbReference type="InterPro" id="IPR027417">
    <property type="entry name" value="P-loop_NTPase"/>
</dbReference>
<dbReference type="SMART" id="SM00028">
    <property type="entry name" value="TPR"/>
    <property type="match status" value="6"/>
</dbReference>
<dbReference type="SMART" id="SM00178">
    <property type="entry name" value="SAR"/>
    <property type="match status" value="1"/>
</dbReference>
<dbReference type="GO" id="GO:0005737">
    <property type="term" value="C:cytoplasm"/>
    <property type="evidence" value="ECO:0007669"/>
    <property type="project" value="UniProtKB-ARBA"/>
</dbReference>
<dbReference type="GO" id="GO:0061630">
    <property type="term" value="F:ubiquitin protein ligase activity"/>
    <property type="evidence" value="ECO:0007669"/>
    <property type="project" value="TreeGrafter"/>
</dbReference>
<keyword evidence="6 7" id="KW-0342">GTP-binding</keyword>
<evidence type="ECO:0000256" key="1">
    <source>
        <dbReference type="ARBA" id="ARBA00010290"/>
    </source>
</evidence>
<dbReference type="STRING" id="1890364.A0A2P6NI33"/>
<evidence type="ECO:0000259" key="12">
    <source>
        <dbReference type="PROSITE" id="PS51787"/>
    </source>
</evidence>
<proteinExistence type="inferred from homology"/>
<evidence type="ECO:0000256" key="6">
    <source>
        <dbReference type="ARBA" id="ARBA00023134"/>
    </source>
</evidence>
<evidence type="ECO:0000256" key="3">
    <source>
        <dbReference type="ARBA" id="ARBA00022741"/>
    </source>
</evidence>
<dbReference type="NCBIfam" id="TIGR00231">
    <property type="entry name" value="small_GTP"/>
    <property type="match status" value="1"/>
</dbReference>
<dbReference type="Pfam" id="PF02190">
    <property type="entry name" value="LON_substr_bdg"/>
    <property type="match status" value="1"/>
</dbReference>
<evidence type="ECO:0000313" key="14">
    <source>
        <dbReference type="Proteomes" id="UP000241769"/>
    </source>
</evidence>
<evidence type="ECO:0000256" key="4">
    <source>
        <dbReference type="ARBA" id="ARBA00022771"/>
    </source>
</evidence>
<accession>A0A2P6NI33</accession>
<dbReference type="PROSITE" id="PS50089">
    <property type="entry name" value="ZF_RING_2"/>
    <property type="match status" value="2"/>
</dbReference>
<dbReference type="SUPFAM" id="SSF88697">
    <property type="entry name" value="PUA domain-like"/>
    <property type="match status" value="1"/>
</dbReference>
<feature type="repeat" description="TPR" evidence="10">
    <location>
        <begin position="531"/>
        <end position="564"/>
    </location>
</feature>
<sequence>MKRKVTFSDDIEDQIAQQEEFFNSGARPAAHARRVGVTTSSSYNFKTNYNFGIEEPKPASLMDTDVDDPFVEDQWIAGEDEGSSRAFTAPDYSEDVKEALSSKETAISAAPVNIAPTTARMEDTKPPTKTKQQMELEELLETCRFDFNGNILSLEEQQDLPTHLGLHHHGKDADKAGYAFSELFLLIRSTVPAQRTVSLRTLNAIISKCKTPYYKDIVGGGIQLVNFLVDKYDLPFHAVMSLDERNFTAGVSAIHLIHNLTVPNRKHWTAHMMDHMDTAEWDDYSFKSFSEEILLVMDKLEVFEKLGNYIAFNNVEVNELILSIISFWSSISDKMAARIATSPLIMAAFDDATILTSPVDHRQAFDTLRSRLNALEPIPFDLTLVTLPPHRSADQSNELIGFGVQQNLKRKSIRAENKERERYIKRQEFRKGVFEEDANSAIERMASNCTNCGQVEGNNRNCEECLKKLGNEAFYRKDYKQAYEFYTSAIDLGKGSVALYSNRAAVQQALQSYSAALEDADAALQFDPLWAKAHIRRGAALACLGRIEEATKAYLKSLSIDSDNQATINSIFEFVTHYILKDKAITVEGKSPLLCGICCSIFIEPCTLSCGHSYCKNCITKRDDGKCPECKITFTKPLPSVNISLNSFLRKFMPSQYTALLYKEQGNTAYSSENYSQALNLYKQSLEYAPHNHVVLCNLSLTESKLGNDESALSYVEESIRHRPDWSKAYVRKANLLSKKGDAKGAVSCICDGLKTDVHNAELAALFRVVIKQLAMEDVDVKLFEGHDISTVTVQPPSLEISPEDSDDLQCTLCHELLYDPVTPRCGHTFCRLCLSRSLDHNDACPVCRTPLPASLNRQNGDKTVCLLLEENYAVKYGERAEATRRELEELQTNVPIFVCALLFPTLPMPLHIFEPRYRLMLRRCMESGTRRFGMVAHTSRGFARYGTMAQIGEVQMLLDGRSLIDTTGTQRFKVLDHSTKDGYMVAKIEFIEDEPMSPSDTLACQHLAAELRMNLQAWIHSLSTENQFRLTEAYGPIPEDPNKLSWWLANIAPIGESEQLSLLPSTSVLERLQMMKQKRDMGLFSDIFSSLFNKKKLRMVCVGLDNSGKTTIINWFKPKKAVEIVPTVGYQVEEFSKHGINFTVLDMSGQNKYRNMWEHYYNDAGAIIWVIDGSDKFRLVVVKDELNALLAHPAVKKNAVPVLLYVNKVDVPECMTNDEITAGLELEKISGHPWHLSRSNGITGEGVEEGVSWLVNNIKNLQACTSCFASFIAHAADEVYCAADVFEEKLSPAVILETHHEELRS</sequence>
<feature type="binding site" evidence="7">
    <location>
        <begin position="1208"/>
        <end position="1211"/>
    </location>
    <ligand>
        <name>GTP</name>
        <dbReference type="ChEBI" id="CHEBI:37565"/>
    </ligand>
</feature>
<evidence type="ECO:0000256" key="9">
    <source>
        <dbReference type="PROSITE-ProRule" id="PRU00175"/>
    </source>
</evidence>
<protein>
    <submittedName>
        <fullName evidence="13">LON peptidase N-terminal domain and ring finger 3</fullName>
    </submittedName>
</protein>
<dbReference type="Proteomes" id="UP000241769">
    <property type="component" value="Unassembled WGS sequence"/>
</dbReference>
<feature type="binding site" evidence="7">
    <location>
        <position position="1150"/>
    </location>
    <ligand>
        <name>GTP</name>
        <dbReference type="ChEBI" id="CHEBI:37565"/>
    </ligand>
</feature>
<dbReference type="Pfam" id="PF13923">
    <property type="entry name" value="zf-C3HC4_2"/>
    <property type="match status" value="1"/>
</dbReference>
<dbReference type="Pfam" id="PF00025">
    <property type="entry name" value="Arf"/>
    <property type="match status" value="1"/>
</dbReference>
<dbReference type="Pfam" id="PF13181">
    <property type="entry name" value="TPR_8"/>
    <property type="match status" value="1"/>
</dbReference>
<dbReference type="InterPro" id="IPR003111">
    <property type="entry name" value="Lon_prtase_N"/>
</dbReference>
<keyword evidence="8" id="KW-0460">Magnesium</keyword>
<dbReference type="GO" id="GO:0005525">
    <property type="term" value="F:GTP binding"/>
    <property type="evidence" value="ECO:0007669"/>
    <property type="project" value="UniProtKB-KW"/>
</dbReference>
<dbReference type="PROSITE" id="PS51417">
    <property type="entry name" value="ARF"/>
    <property type="match status" value="1"/>
</dbReference>
<dbReference type="InterPro" id="IPR019734">
    <property type="entry name" value="TPR_rpt"/>
</dbReference>
<evidence type="ECO:0000259" key="11">
    <source>
        <dbReference type="PROSITE" id="PS50089"/>
    </source>
</evidence>
<dbReference type="Gene3D" id="3.40.50.300">
    <property type="entry name" value="P-loop containing nucleotide triphosphate hydrolases"/>
    <property type="match status" value="1"/>
</dbReference>
<dbReference type="SUPFAM" id="SSF52540">
    <property type="entry name" value="P-loop containing nucleoside triphosphate hydrolases"/>
    <property type="match status" value="1"/>
</dbReference>
<dbReference type="PANTHER" id="PTHR23327:SF42">
    <property type="entry name" value="LON PEPTIDASE N-TERMINAL DOMAIN AND RING FINGER PROTEIN C14F5.10C"/>
    <property type="match status" value="1"/>
</dbReference>
<feature type="binding site" evidence="7">
    <location>
        <begin position="1104"/>
        <end position="1111"/>
    </location>
    <ligand>
        <name>GTP</name>
        <dbReference type="ChEBI" id="CHEBI:37565"/>
    </ligand>
</feature>
<feature type="binding site" evidence="8">
    <location>
        <position position="1111"/>
    </location>
    <ligand>
        <name>Mg(2+)</name>
        <dbReference type="ChEBI" id="CHEBI:18420"/>
    </ligand>
</feature>
<evidence type="ECO:0000256" key="2">
    <source>
        <dbReference type="ARBA" id="ARBA00022723"/>
    </source>
</evidence>
<dbReference type="InParanoid" id="A0A2P6NI33"/>
<dbReference type="SMART" id="SM00177">
    <property type="entry name" value="ARF"/>
    <property type="match status" value="1"/>
</dbReference>
<dbReference type="GO" id="GO:0003924">
    <property type="term" value="F:GTPase activity"/>
    <property type="evidence" value="ECO:0007669"/>
    <property type="project" value="InterPro"/>
</dbReference>
<dbReference type="SMART" id="SM00464">
    <property type="entry name" value="LON"/>
    <property type="match status" value="1"/>
</dbReference>
<gene>
    <name evidence="13" type="ORF">PROFUN_08346</name>
</gene>
<dbReference type="EMBL" id="MDYQ01000079">
    <property type="protein sequence ID" value="PRP83620.1"/>
    <property type="molecule type" value="Genomic_DNA"/>
</dbReference>
<dbReference type="Gene3D" id="2.30.130.40">
    <property type="entry name" value="LON domain-like"/>
    <property type="match status" value="1"/>
</dbReference>
<feature type="repeat" description="TPR" evidence="10">
    <location>
        <begin position="659"/>
        <end position="692"/>
    </location>
</feature>
<organism evidence="13 14">
    <name type="scientific">Planoprotostelium fungivorum</name>
    <dbReference type="NCBI Taxonomy" id="1890364"/>
    <lineage>
        <taxon>Eukaryota</taxon>
        <taxon>Amoebozoa</taxon>
        <taxon>Evosea</taxon>
        <taxon>Variosea</taxon>
        <taxon>Cavosteliida</taxon>
        <taxon>Cavosteliaceae</taxon>
        <taxon>Planoprotostelium</taxon>
    </lineage>
</organism>
<keyword evidence="10" id="KW-0802">TPR repeat</keyword>
<dbReference type="PROSITE" id="PS50005">
    <property type="entry name" value="TPR"/>
    <property type="match status" value="2"/>
</dbReference>
<feature type="domain" description="Lon N-terminal" evidence="12">
    <location>
        <begin position="891"/>
        <end position="1084"/>
    </location>
</feature>
<keyword evidence="2 8" id="KW-0479">Metal-binding</keyword>
<comment type="similarity">
    <text evidence="1">Belongs to the small GTPase superfamily. Arf family.</text>
</comment>
<dbReference type="PRINTS" id="PR00328">
    <property type="entry name" value="SAR1GTPBP"/>
</dbReference>
<dbReference type="InterPro" id="IPR046336">
    <property type="entry name" value="Lon_prtase_N_sf"/>
</dbReference>
<dbReference type="Pfam" id="PF08620">
    <property type="entry name" value="RPAP1_C"/>
    <property type="match status" value="1"/>
</dbReference>
<dbReference type="InterPro" id="IPR001841">
    <property type="entry name" value="Znf_RING"/>
</dbReference>
<dbReference type="Pfam" id="PF00097">
    <property type="entry name" value="zf-C3HC4"/>
    <property type="match status" value="1"/>
</dbReference>
<dbReference type="InterPro" id="IPR018957">
    <property type="entry name" value="Znf_C3HC4_RING-type"/>
</dbReference>
<dbReference type="Gene3D" id="1.20.58.1480">
    <property type="match status" value="1"/>
</dbReference>
<keyword evidence="4 9" id="KW-0863">Zinc-finger</keyword>
<evidence type="ECO:0000256" key="7">
    <source>
        <dbReference type="PIRSR" id="PIRSR606689-1"/>
    </source>
</evidence>
<dbReference type="InterPro" id="IPR005225">
    <property type="entry name" value="Small_GTP-bd"/>
</dbReference>
<name>A0A2P6NI33_9EUKA</name>
<dbReference type="InterPro" id="IPR013083">
    <property type="entry name" value="Znf_RING/FYVE/PHD"/>
</dbReference>
<evidence type="ECO:0000256" key="8">
    <source>
        <dbReference type="PIRSR" id="PIRSR606689-2"/>
    </source>
</evidence>
<dbReference type="InterPro" id="IPR015947">
    <property type="entry name" value="PUA-like_sf"/>
</dbReference>
<evidence type="ECO:0000313" key="13">
    <source>
        <dbReference type="EMBL" id="PRP83620.1"/>
    </source>
</evidence>
<evidence type="ECO:0000256" key="5">
    <source>
        <dbReference type="ARBA" id="ARBA00022833"/>
    </source>
</evidence>
<dbReference type="InterPro" id="IPR006689">
    <property type="entry name" value="Small_GTPase_ARF/SAR"/>
</dbReference>
<dbReference type="FunFam" id="3.40.50.300:FF:001166">
    <property type="entry name" value="ADP-ribosylation factor D"/>
    <property type="match status" value="1"/>
</dbReference>
<keyword evidence="3 7" id="KW-0547">Nucleotide-binding</keyword>
<dbReference type="PANTHER" id="PTHR23327">
    <property type="entry name" value="RING FINGER PROTEIN 127"/>
    <property type="match status" value="1"/>
</dbReference>
<feature type="domain" description="RING-type" evidence="11">
    <location>
        <begin position="811"/>
        <end position="849"/>
    </location>
</feature>
<dbReference type="CDD" id="cd16514">
    <property type="entry name" value="RING-HC_LONFs_rpt2"/>
    <property type="match status" value="1"/>
</dbReference>
<dbReference type="OrthoDB" id="1305878at2759"/>
<feature type="binding site" evidence="8">
    <location>
        <position position="1128"/>
    </location>
    <ligand>
        <name>Mg(2+)</name>
        <dbReference type="ChEBI" id="CHEBI:18420"/>
    </ligand>
</feature>
<reference evidence="13 14" key="1">
    <citation type="journal article" date="2018" name="Genome Biol. Evol.">
        <title>Multiple Roots of Fruiting Body Formation in Amoebozoa.</title>
        <authorList>
            <person name="Hillmann F."/>
            <person name="Forbes G."/>
            <person name="Novohradska S."/>
            <person name="Ferling I."/>
            <person name="Riege K."/>
            <person name="Groth M."/>
            <person name="Westermann M."/>
            <person name="Marz M."/>
            <person name="Spaller T."/>
            <person name="Winckler T."/>
            <person name="Schaap P."/>
            <person name="Glockner G."/>
        </authorList>
    </citation>
    <scope>NUCLEOTIDE SEQUENCE [LARGE SCALE GENOMIC DNA]</scope>
    <source>
        <strain evidence="13 14">Jena</strain>
    </source>
</reference>
<dbReference type="InterPro" id="IPR013929">
    <property type="entry name" value="RPAP1_C"/>
</dbReference>
<evidence type="ECO:0000256" key="10">
    <source>
        <dbReference type="PROSITE-ProRule" id="PRU00339"/>
    </source>
</evidence>
<dbReference type="GO" id="GO:0008270">
    <property type="term" value="F:zinc ion binding"/>
    <property type="evidence" value="ECO:0007669"/>
    <property type="project" value="UniProtKB-KW"/>
</dbReference>
<feature type="domain" description="RING-type" evidence="11">
    <location>
        <begin position="595"/>
        <end position="631"/>
    </location>
</feature>
<dbReference type="Gene3D" id="1.25.40.10">
    <property type="entry name" value="Tetratricopeptide repeat domain"/>
    <property type="match status" value="2"/>
</dbReference>
<dbReference type="SUPFAM" id="SSF48452">
    <property type="entry name" value="TPR-like"/>
    <property type="match status" value="2"/>
</dbReference>